<dbReference type="CDD" id="cd00229">
    <property type="entry name" value="SGNH_hydrolase"/>
    <property type="match status" value="1"/>
</dbReference>
<dbReference type="Gene3D" id="3.40.50.1110">
    <property type="entry name" value="SGNH hydrolase"/>
    <property type="match status" value="1"/>
</dbReference>
<dbReference type="AlphaFoldDB" id="A0A7V6DNK3"/>
<dbReference type="SUPFAM" id="SSF52266">
    <property type="entry name" value="SGNH hydrolase"/>
    <property type="match status" value="1"/>
</dbReference>
<reference evidence="1" key="1">
    <citation type="journal article" date="2020" name="mSystems">
        <title>Genome- and Community-Level Interaction Insights into Carbon Utilization and Element Cycling Functions of Hydrothermarchaeota in Hydrothermal Sediment.</title>
        <authorList>
            <person name="Zhou Z."/>
            <person name="Liu Y."/>
            <person name="Xu W."/>
            <person name="Pan J."/>
            <person name="Luo Z.H."/>
            <person name="Li M."/>
        </authorList>
    </citation>
    <scope>NUCLEOTIDE SEQUENCE [LARGE SCALE GENOMIC DNA]</scope>
    <source>
        <strain evidence="1">SpSt-767</strain>
    </source>
</reference>
<dbReference type="EMBL" id="DTGR01000017">
    <property type="protein sequence ID" value="HHS28226.1"/>
    <property type="molecule type" value="Genomic_DNA"/>
</dbReference>
<accession>A0A7V6DNK3</accession>
<evidence type="ECO:0000313" key="1">
    <source>
        <dbReference type="EMBL" id="HHS28226.1"/>
    </source>
</evidence>
<evidence type="ECO:0008006" key="2">
    <source>
        <dbReference type="Google" id="ProtNLM"/>
    </source>
</evidence>
<proteinExistence type="predicted"/>
<dbReference type="GO" id="GO:0016788">
    <property type="term" value="F:hydrolase activity, acting on ester bonds"/>
    <property type="evidence" value="ECO:0007669"/>
    <property type="project" value="UniProtKB-ARBA"/>
</dbReference>
<sequence length="395" mass="44688">MKPVIKKILLIVAGLAVALIICEAGLRLLGIGYPDFYENDPYLGSRLRPGIEGYYLREGGAWVSINSDGMRDREHALKHPPNTLRIAVLGDSFAEAMQVNQDETFWAVMEKDLQGCPHLGGRQVEVLNFGQAGFGVAQEFLALRHRAWKYSPDVVLLALFTDDVRRNTPGLMQYDFNPYFSLEDGKLVLHDELARKKWERVMKNRWWAWKFARWRQDHFRVSQLLDHAQREIKTWWSQSHQAKASNAAIPGSEAGLSDDVYHAPKSKAWQEAWQVTEALLVAMRDEVAAHGAKFYVVVLTNGGQVDPDPAKPVMFAKSLGVPDLLYADHRLQKFCQQQGIPVLLLAPIFAHYATTHHVYLHGFKGNLGGGHWNQNGHRLAGEVIARWLCGQLHQD</sequence>
<comment type="caution">
    <text evidence="1">The sequence shown here is derived from an EMBL/GenBank/DDBJ whole genome shotgun (WGS) entry which is preliminary data.</text>
</comment>
<name>A0A7V6DNK3_9BACT</name>
<organism evidence="1">
    <name type="scientific">Desulfobacca acetoxidans</name>
    <dbReference type="NCBI Taxonomy" id="60893"/>
    <lineage>
        <taxon>Bacteria</taxon>
        <taxon>Pseudomonadati</taxon>
        <taxon>Thermodesulfobacteriota</taxon>
        <taxon>Desulfobaccia</taxon>
        <taxon>Desulfobaccales</taxon>
        <taxon>Desulfobaccaceae</taxon>
        <taxon>Desulfobacca</taxon>
    </lineage>
</organism>
<gene>
    <name evidence="1" type="ORF">ENV52_00790</name>
</gene>
<protein>
    <recommendedName>
        <fullName evidence="2">SGNH/GDSL hydrolase family protein</fullName>
    </recommendedName>
</protein>
<dbReference type="InterPro" id="IPR036514">
    <property type="entry name" value="SGNH_hydro_sf"/>
</dbReference>